<evidence type="ECO:0000256" key="4">
    <source>
        <dbReference type="ARBA" id="ARBA00022630"/>
    </source>
</evidence>
<dbReference type="PRINTS" id="PR00420">
    <property type="entry name" value="RNGMNOXGNASE"/>
</dbReference>
<dbReference type="InterPro" id="IPR051205">
    <property type="entry name" value="UbiH/COQ6_monooxygenase"/>
</dbReference>
<gene>
    <name evidence="9" type="ORF">CKO21_12075</name>
</gene>
<dbReference type="GO" id="GO:0071949">
    <property type="term" value="F:FAD binding"/>
    <property type="evidence" value="ECO:0007669"/>
    <property type="project" value="InterPro"/>
</dbReference>
<dbReference type="NCBIfam" id="TIGR01988">
    <property type="entry name" value="Ubi-OHases"/>
    <property type="match status" value="1"/>
</dbReference>
<keyword evidence="10" id="KW-1185">Reference proteome</keyword>
<dbReference type="InterPro" id="IPR036188">
    <property type="entry name" value="FAD/NAD-bd_sf"/>
</dbReference>
<evidence type="ECO:0000259" key="8">
    <source>
        <dbReference type="Pfam" id="PF01494"/>
    </source>
</evidence>
<keyword evidence="4" id="KW-0285">Flavoprotein</keyword>
<feature type="domain" description="FAD-binding" evidence="8">
    <location>
        <begin position="58"/>
        <end position="397"/>
    </location>
</feature>
<organism evidence="9 10">
    <name type="scientific">Rhodovibrio salinarum</name>
    <dbReference type="NCBI Taxonomy" id="1087"/>
    <lineage>
        <taxon>Bacteria</taxon>
        <taxon>Pseudomonadati</taxon>
        <taxon>Pseudomonadota</taxon>
        <taxon>Alphaproteobacteria</taxon>
        <taxon>Rhodospirillales</taxon>
        <taxon>Rhodovibrionaceae</taxon>
        <taxon>Rhodovibrio</taxon>
    </lineage>
</organism>
<comment type="similarity">
    <text evidence="3">Belongs to the UbiH/COQ6 family.</text>
</comment>
<accession>A0A934V087</accession>
<name>A0A934V087_9PROT</name>
<comment type="caution">
    <text evidence="9">The sequence shown here is derived from an EMBL/GenBank/DDBJ whole genome shotgun (WGS) entry which is preliminary data.</text>
</comment>
<dbReference type="InterPro" id="IPR002938">
    <property type="entry name" value="FAD-bd"/>
</dbReference>
<sequence length="464" mass="50297">MAKLSRGGKVRVEYEAQTHCDVEHPWKYARQRAIVGSAMTEQPADFVASPTADADITADVAVIGGGIAGLTMTLALARAGFRTVCVDPQPPEPEVAHTLDGRTTALLMPSVRALETLGVWARVVAESEGLWRMRIVDDSAGFDETPHTADFDSARLDGGPFGYNVPNPTLRRALLAEIGELDAVQHIAPHKLDQIDYGRDGARARLDDGRIVHARLAVGADGKGSPCREAAGIRARRWGYGQTAMAFSIAHSRPHRGTSTEFHRPNGPFVLVPLPGNRSSVVWVERDAGAKHFLAMDDAAFRRAVERRTRRILGEVTAVGPRFSYPVGSLLADRYAGRRLALVGESAHALPPIGAQGLNLGIADVATLIEVLVAAERAGEDIGDPEVTRRYERRRRPDVVARAFAVDTLNRTVQSKVPPIGFLRRRALGVIDRVSPLKARLMRQGMLPVGPLPRLMDGIAPWAP</sequence>
<evidence type="ECO:0000256" key="1">
    <source>
        <dbReference type="ARBA" id="ARBA00001974"/>
    </source>
</evidence>
<dbReference type="EMBL" id="NRRE01000026">
    <property type="protein sequence ID" value="MBK1697977.1"/>
    <property type="molecule type" value="Genomic_DNA"/>
</dbReference>
<evidence type="ECO:0000256" key="3">
    <source>
        <dbReference type="ARBA" id="ARBA00005349"/>
    </source>
</evidence>
<keyword evidence="5" id="KW-0274">FAD</keyword>
<dbReference type="GO" id="GO:0004497">
    <property type="term" value="F:monooxygenase activity"/>
    <property type="evidence" value="ECO:0007669"/>
    <property type="project" value="UniProtKB-KW"/>
</dbReference>
<protein>
    <recommendedName>
        <fullName evidence="8">FAD-binding domain-containing protein</fullName>
    </recommendedName>
</protein>
<dbReference type="Pfam" id="PF01494">
    <property type="entry name" value="FAD_binding_3"/>
    <property type="match status" value="1"/>
</dbReference>
<evidence type="ECO:0000313" key="9">
    <source>
        <dbReference type="EMBL" id="MBK1697977.1"/>
    </source>
</evidence>
<proteinExistence type="inferred from homology"/>
<dbReference type="Gene3D" id="3.50.50.60">
    <property type="entry name" value="FAD/NAD(P)-binding domain"/>
    <property type="match status" value="2"/>
</dbReference>
<dbReference type="GO" id="GO:0006744">
    <property type="term" value="P:ubiquinone biosynthetic process"/>
    <property type="evidence" value="ECO:0007669"/>
    <property type="project" value="InterPro"/>
</dbReference>
<evidence type="ECO:0000256" key="5">
    <source>
        <dbReference type="ARBA" id="ARBA00022827"/>
    </source>
</evidence>
<reference evidence="9" key="1">
    <citation type="submission" date="2017-08" db="EMBL/GenBank/DDBJ databases">
        <authorList>
            <person name="Imhoff J.F."/>
            <person name="Rahn T."/>
            <person name="Kuenzel S."/>
            <person name="Neulinger S.C."/>
        </authorList>
    </citation>
    <scope>NUCLEOTIDE SEQUENCE</scope>
    <source>
        <strain evidence="9">DSM 9154</strain>
    </source>
</reference>
<evidence type="ECO:0000256" key="2">
    <source>
        <dbReference type="ARBA" id="ARBA00004749"/>
    </source>
</evidence>
<dbReference type="SUPFAM" id="SSF51905">
    <property type="entry name" value="FAD/NAD(P)-binding domain"/>
    <property type="match status" value="1"/>
</dbReference>
<dbReference type="PANTHER" id="PTHR43876:SF7">
    <property type="entry name" value="UBIQUINONE BIOSYNTHESIS MONOOXYGENASE COQ6, MITOCHONDRIAL"/>
    <property type="match status" value="1"/>
</dbReference>
<keyword evidence="6" id="KW-0560">Oxidoreductase</keyword>
<dbReference type="InterPro" id="IPR010971">
    <property type="entry name" value="UbiH/COQ6"/>
</dbReference>
<evidence type="ECO:0000256" key="7">
    <source>
        <dbReference type="ARBA" id="ARBA00023033"/>
    </source>
</evidence>
<reference evidence="9" key="2">
    <citation type="journal article" date="2020" name="Microorganisms">
        <title>Osmotic Adaptation and Compatible Solute Biosynthesis of Phototrophic Bacteria as Revealed from Genome Analyses.</title>
        <authorList>
            <person name="Imhoff J.F."/>
            <person name="Rahn T."/>
            <person name="Kunzel S."/>
            <person name="Keller A."/>
            <person name="Neulinger S.C."/>
        </authorList>
    </citation>
    <scope>NUCLEOTIDE SEQUENCE</scope>
    <source>
        <strain evidence="9">DSM 9154</strain>
    </source>
</reference>
<dbReference type="Proteomes" id="UP000778970">
    <property type="component" value="Unassembled WGS sequence"/>
</dbReference>
<dbReference type="AlphaFoldDB" id="A0A934V087"/>
<dbReference type="GO" id="GO:0016705">
    <property type="term" value="F:oxidoreductase activity, acting on paired donors, with incorporation or reduction of molecular oxygen"/>
    <property type="evidence" value="ECO:0007669"/>
    <property type="project" value="InterPro"/>
</dbReference>
<comment type="cofactor">
    <cofactor evidence="1">
        <name>FAD</name>
        <dbReference type="ChEBI" id="CHEBI:57692"/>
    </cofactor>
</comment>
<dbReference type="RefSeq" id="WP_051432092.1">
    <property type="nucleotide sequence ID" value="NZ_NRRE01000026.1"/>
</dbReference>
<evidence type="ECO:0000313" key="10">
    <source>
        <dbReference type="Proteomes" id="UP000778970"/>
    </source>
</evidence>
<dbReference type="PANTHER" id="PTHR43876">
    <property type="entry name" value="UBIQUINONE BIOSYNTHESIS MONOOXYGENASE COQ6, MITOCHONDRIAL"/>
    <property type="match status" value="1"/>
</dbReference>
<comment type="pathway">
    <text evidence="2">Cofactor biosynthesis; ubiquinone biosynthesis.</text>
</comment>
<evidence type="ECO:0000256" key="6">
    <source>
        <dbReference type="ARBA" id="ARBA00023002"/>
    </source>
</evidence>
<keyword evidence="7" id="KW-0503">Monooxygenase</keyword>